<protein>
    <recommendedName>
        <fullName evidence="6">Tagatose-6-phosphate kinase</fullName>
        <ecNumber evidence="6">2.7.1.144</ecNumber>
    </recommendedName>
</protein>
<comment type="pathway">
    <text evidence="6">Carbohydrate metabolism; D-tagatose 6-phosphate degradation; D-glyceraldehyde 3-phosphate and glycerone phosphate from D-tagatose 6-phosphate: step 1/2.</text>
</comment>
<keyword evidence="5 6" id="KW-0067">ATP-binding</keyword>
<evidence type="ECO:0000256" key="5">
    <source>
        <dbReference type="ARBA" id="ARBA00022840"/>
    </source>
</evidence>
<proteinExistence type="inferred from homology"/>
<dbReference type="CDD" id="cd01164">
    <property type="entry name" value="FruK_PfkB_like"/>
    <property type="match status" value="1"/>
</dbReference>
<dbReference type="EMBL" id="CP141615">
    <property type="protein sequence ID" value="WRP16543.1"/>
    <property type="molecule type" value="Genomic_DNA"/>
</dbReference>
<reference evidence="8 9" key="1">
    <citation type="journal article" date="2024" name="Front. Microbiol.">
        <title>Novel thermophilic genera Geochorda gen. nov. and Carboxydochorda gen. nov. from the deep terrestrial subsurface reveal the ecophysiological diversity in the class Limnochordia.</title>
        <authorList>
            <person name="Karnachuk O.V."/>
            <person name="Lukina A.P."/>
            <person name="Avakyan M.R."/>
            <person name="Kadnikov V.V."/>
            <person name="Begmatov S."/>
            <person name="Beletsky A.V."/>
            <person name="Vlasova K.G."/>
            <person name="Novikov A.A."/>
            <person name="Shcherbakova V.A."/>
            <person name="Mardanov A.V."/>
            <person name="Ravin N.V."/>
        </authorList>
    </citation>
    <scope>NUCLEOTIDE SEQUENCE [LARGE SCALE GENOMIC DNA]</scope>
    <source>
        <strain evidence="8 9">L945</strain>
    </source>
</reference>
<dbReference type="InterPro" id="IPR029056">
    <property type="entry name" value="Ribokinase-like"/>
</dbReference>
<evidence type="ECO:0000259" key="7">
    <source>
        <dbReference type="Pfam" id="PF00294"/>
    </source>
</evidence>
<evidence type="ECO:0000256" key="2">
    <source>
        <dbReference type="ARBA" id="ARBA00022679"/>
    </source>
</evidence>
<keyword evidence="9" id="KW-1185">Reference proteome</keyword>
<keyword evidence="6" id="KW-0423">Lactose metabolism</keyword>
<evidence type="ECO:0000313" key="8">
    <source>
        <dbReference type="EMBL" id="WRP16543.1"/>
    </source>
</evidence>
<gene>
    <name evidence="8" type="ORF">U7230_10620</name>
</gene>
<feature type="domain" description="Carbohydrate kinase PfkB" evidence="7">
    <location>
        <begin position="18"/>
        <end position="293"/>
    </location>
</feature>
<dbReference type="InterPro" id="IPR017583">
    <property type="entry name" value="Tagatose/fructose_Pkinase"/>
</dbReference>
<keyword evidence="3 6" id="KW-0547">Nucleotide-binding</keyword>
<comment type="catalytic activity">
    <reaction evidence="6">
        <text>D-tagatofuranose 6-phosphate + ATP = D-tagatofuranose 1,6-bisphosphate + ADP + H(+)</text>
        <dbReference type="Rhea" id="RHEA:12420"/>
        <dbReference type="ChEBI" id="CHEBI:15378"/>
        <dbReference type="ChEBI" id="CHEBI:30616"/>
        <dbReference type="ChEBI" id="CHEBI:58694"/>
        <dbReference type="ChEBI" id="CHEBI:58695"/>
        <dbReference type="ChEBI" id="CHEBI:456216"/>
        <dbReference type="EC" id="2.7.1.144"/>
    </reaction>
</comment>
<dbReference type="PIRSF" id="PIRSF000535">
    <property type="entry name" value="1PFK/6PFK/LacC"/>
    <property type="match status" value="1"/>
</dbReference>
<dbReference type="SUPFAM" id="SSF53613">
    <property type="entry name" value="Ribokinase-like"/>
    <property type="match status" value="1"/>
</dbReference>
<evidence type="ECO:0000256" key="6">
    <source>
        <dbReference type="PIRNR" id="PIRNR000535"/>
    </source>
</evidence>
<dbReference type="Proteomes" id="UP001332192">
    <property type="component" value="Chromosome"/>
</dbReference>
<sequence length="313" mass="33847">MVITLTLNPALDATIIVEEVHLGALNRIPPIRYDGSGKGINVATALKLYGWDDVEAFCVLGGQPGRAIARALEERGIACRAFWCEEPTRTNTKIWETRFERFTELNEPGPRVPAGLLEQLRVALVEEGHAGDIAVLSGSMPPGVPVSYYARLVKELSQRGVRVVLDADGEAFRLGVAERPWMLKPNRFEAEQLFGEPIRTPEAEMAAALRLRQLGAEIGIVTLGEHGAVFATPEGSWRVRAPRVEVKSAAGCGDALLAALLAERSRGRSWKEASVWAVAAASASATLEGTRFATRAMVDRLVPRMAAEEEGAA</sequence>
<evidence type="ECO:0000313" key="9">
    <source>
        <dbReference type="Proteomes" id="UP001332192"/>
    </source>
</evidence>
<evidence type="ECO:0000256" key="1">
    <source>
        <dbReference type="ARBA" id="ARBA00005380"/>
    </source>
</evidence>
<comment type="similarity">
    <text evidence="6">Belongs to the carbohydrate kinase PfkB family. LacC subfamily.</text>
</comment>
<evidence type="ECO:0000256" key="3">
    <source>
        <dbReference type="ARBA" id="ARBA00022741"/>
    </source>
</evidence>
<dbReference type="Gene3D" id="3.40.1190.20">
    <property type="match status" value="1"/>
</dbReference>
<dbReference type="PANTHER" id="PTHR46566:SF2">
    <property type="entry name" value="ATP-DEPENDENT 6-PHOSPHOFRUCTOKINASE ISOZYME 2"/>
    <property type="match status" value="1"/>
</dbReference>
<accession>A0ABZ1BWQ6</accession>
<dbReference type="NCBIfam" id="TIGR03168">
    <property type="entry name" value="1-PFK"/>
    <property type="match status" value="1"/>
</dbReference>
<comment type="similarity">
    <text evidence="1">Belongs to the carbohydrate kinase pfkB family.</text>
</comment>
<organism evidence="8 9">
    <name type="scientific">Carboxydichorda subterranea</name>
    <dbReference type="NCBI Taxonomy" id="3109565"/>
    <lineage>
        <taxon>Bacteria</taxon>
        <taxon>Bacillati</taxon>
        <taxon>Bacillota</taxon>
        <taxon>Limnochordia</taxon>
        <taxon>Limnochordales</taxon>
        <taxon>Geochordaceae</taxon>
        <taxon>Carboxydichorda</taxon>
    </lineage>
</organism>
<keyword evidence="4 8" id="KW-0418">Kinase</keyword>
<name>A0ABZ1BWQ6_9FIRM</name>
<dbReference type="Pfam" id="PF00294">
    <property type="entry name" value="PfkB"/>
    <property type="match status" value="1"/>
</dbReference>
<evidence type="ECO:0000256" key="4">
    <source>
        <dbReference type="ARBA" id="ARBA00022777"/>
    </source>
</evidence>
<dbReference type="PANTHER" id="PTHR46566">
    <property type="entry name" value="1-PHOSPHOFRUCTOKINASE-RELATED"/>
    <property type="match status" value="1"/>
</dbReference>
<dbReference type="InterPro" id="IPR011611">
    <property type="entry name" value="PfkB_dom"/>
</dbReference>
<dbReference type="GO" id="GO:0016301">
    <property type="term" value="F:kinase activity"/>
    <property type="evidence" value="ECO:0007669"/>
    <property type="project" value="UniProtKB-KW"/>
</dbReference>
<dbReference type="RefSeq" id="WP_324715816.1">
    <property type="nucleotide sequence ID" value="NZ_CP141615.1"/>
</dbReference>
<keyword evidence="2 6" id="KW-0808">Transferase</keyword>
<dbReference type="EC" id="2.7.1.144" evidence="6"/>